<dbReference type="GO" id="GO:0005634">
    <property type="term" value="C:nucleus"/>
    <property type="evidence" value="ECO:0007669"/>
    <property type="project" value="UniProtKB-SubCell"/>
</dbReference>
<feature type="compositionally biased region" description="Basic and acidic residues" evidence="5">
    <location>
        <begin position="251"/>
        <end position="296"/>
    </location>
</feature>
<evidence type="ECO:0000259" key="7">
    <source>
        <dbReference type="PROSITE" id="PS51136"/>
    </source>
</evidence>
<feature type="compositionally biased region" description="Basic and acidic residues" evidence="5">
    <location>
        <begin position="219"/>
        <end position="231"/>
    </location>
</feature>
<feature type="compositionally biased region" description="Basic and acidic residues" evidence="5">
    <location>
        <begin position="576"/>
        <end position="586"/>
    </location>
</feature>
<evidence type="ECO:0000259" key="6">
    <source>
        <dbReference type="PROSITE" id="PS50827"/>
    </source>
</evidence>
<dbReference type="InterPro" id="IPR013136">
    <property type="entry name" value="WSTF_Acf1_Cbp146"/>
</dbReference>
<proteinExistence type="predicted"/>
<dbReference type="Pfam" id="PF02791">
    <property type="entry name" value="DDT"/>
    <property type="match status" value="1"/>
</dbReference>
<keyword evidence="3 4" id="KW-0539">Nucleus</keyword>
<dbReference type="PANTHER" id="PTHR15546">
    <property type="entry name" value="BROMODOMAIN ADJACENT TO ZINC FINGER DOMAIN, 2A"/>
    <property type="match status" value="1"/>
</dbReference>
<dbReference type="InterPro" id="IPR018501">
    <property type="entry name" value="DDT_dom"/>
</dbReference>
<feature type="compositionally biased region" description="Basic and acidic residues" evidence="5">
    <location>
        <begin position="681"/>
        <end position="697"/>
    </location>
</feature>
<feature type="compositionally biased region" description="Basic and acidic residues" evidence="5">
    <location>
        <begin position="613"/>
        <end position="624"/>
    </location>
</feature>
<dbReference type="Pfam" id="PF10537">
    <property type="entry name" value="WAC_Acf1_DNA_bd"/>
    <property type="match status" value="1"/>
</dbReference>
<keyword evidence="2" id="KW-0175">Coiled coil</keyword>
<evidence type="ECO:0008006" key="10">
    <source>
        <dbReference type="Google" id="ProtNLM"/>
    </source>
</evidence>
<comment type="subcellular location">
    <subcellularLocation>
        <location evidence="1 4">Nucleus</location>
    </subcellularLocation>
</comment>
<evidence type="ECO:0000256" key="2">
    <source>
        <dbReference type="ARBA" id="ARBA00023054"/>
    </source>
</evidence>
<dbReference type="GO" id="GO:0000785">
    <property type="term" value="C:chromatin"/>
    <property type="evidence" value="ECO:0007669"/>
    <property type="project" value="UniProtKB-ARBA"/>
</dbReference>
<dbReference type="Pfam" id="PF15613">
    <property type="entry name" value="WSD"/>
    <property type="match status" value="1"/>
</dbReference>
<feature type="region of interest" description="Disordered" evidence="5">
    <location>
        <begin position="215"/>
        <end position="348"/>
    </location>
</feature>
<feature type="region of interest" description="Disordered" evidence="5">
    <location>
        <begin position="530"/>
        <end position="701"/>
    </location>
</feature>
<dbReference type="InterPro" id="IPR053271">
    <property type="entry name" value="DDT_domain"/>
</dbReference>
<feature type="compositionally biased region" description="Pro residues" evidence="5">
    <location>
        <begin position="329"/>
        <end position="347"/>
    </location>
</feature>
<evidence type="ECO:0000256" key="1">
    <source>
        <dbReference type="ARBA" id="ARBA00004123"/>
    </source>
</evidence>
<reference evidence="8 9" key="1">
    <citation type="submission" date="2024-09" db="EMBL/GenBank/DDBJ databases">
        <title>Chromosome-scale assembly of Riccia fluitans.</title>
        <authorList>
            <person name="Paukszto L."/>
            <person name="Sawicki J."/>
            <person name="Karawczyk K."/>
            <person name="Piernik-Szablinska J."/>
            <person name="Szczecinska M."/>
            <person name="Mazdziarz M."/>
        </authorList>
    </citation>
    <scope>NUCLEOTIDE SEQUENCE [LARGE SCALE GENOMIC DNA]</scope>
    <source>
        <strain evidence="8">Rf_01</strain>
        <tissue evidence="8">Aerial parts of the thallus</tissue>
    </source>
</reference>
<name>A0ABD1ZSA1_9MARC</name>
<dbReference type="PANTHER" id="PTHR15546:SF2">
    <property type="entry name" value="DDT DOMAIN-CONTAINING PROTEIN DDB_G0282237"/>
    <property type="match status" value="1"/>
</dbReference>
<sequence length="815" mass="92588">MPLLKRKPYTVKPSPRDLRPDELVFQVRFTKEIFRDYNEYLKQVSLYRKRLWTCKVTGKQNLTYEEALVSEQKATEKVQQFPKEFMGPVLSMVQFSPLRTDELVDRIYKEFKDQYVVNEEALGKSGDSFSTCKILKVLPQHGKDNNRYEVAWLNADGKKYGTSIEPAGRLSRKKQPFTRALLKTFIREAASCGHSRNSVWLVNNKLARKFKIPVESESGEQKESGDKEKPKVSGAEVVPNGSHITRKRRKREESVGRQEKKIVKKETSLDVKSSRKEGKEEKAAEKGPEKDTAKEKKSAKRASTTKVDVGAESSISGKEEARSKKKVFAPPPTPPPSPPPPPVPPIKYPIEDTDVKPGPDDPIFTERPIPSTDFLLPMECVGNLLMVWDFCCSFNKALRLSSFSLEDFEKSLDYREGNAPLISETLFALVRTNLSDPILREEFVKKRKRKAEVSLNTLKDDVSDLLELINKEKMSKSVPTIRHGNYKQIAVNEKLEILQELVDRSLGCSIIRAQLEENIEEQQVLAARKRGQAAEDSKIKKQLKPSSNGTADVVTEASGNSRDGENMDVDEGVCSADEKGEVKIEDNGQAIGWKTKGKRKIGGSHSPISGTVELKKEEEQESKPLSKSRPAASKGKESTKLIEDQDKGREGTGDIKKTYQKRKVHTETPSDKSAQDQMLAESHRKQEQIDRELEKRSIRTSPLGKDRERNVYWYFNREGRLFVEDKDSTRWGYYSAKEELDALLGSLNPKGVRERQLQKQLQKHYLKISHALTRRSKEIAQRVAGEENNVRRSLRVRTAPRLTGFLAYENKQGHS</sequence>
<evidence type="ECO:0000313" key="8">
    <source>
        <dbReference type="EMBL" id="KAL2653139.1"/>
    </source>
</evidence>
<comment type="caution">
    <text evidence="8">The sequence shown here is derived from an EMBL/GenBank/DDBJ whole genome shotgun (WGS) entry which is preliminary data.</text>
</comment>
<dbReference type="PROSITE" id="PS51136">
    <property type="entry name" value="WAC"/>
    <property type="match status" value="1"/>
</dbReference>
<feature type="domain" description="DDT" evidence="6">
    <location>
        <begin position="378"/>
        <end position="439"/>
    </location>
</feature>
<evidence type="ECO:0000256" key="3">
    <source>
        <dbReference type="ARBA" id="ARBA00023242"/>
    </source>
</evidence>
<dbReference type="InterPro" id="IPR028941">
    <property type="entry name" value="WHIM2_dom"/>
</dbReference>
<dbReference type="InterPro" id="IPR028942">
    <property type="entry name" value="WHIM1_dom"/>
</dbReference>
<dbReference type="SMART" id="SM00571">
    <property type="entry name" value="DDT"/>
    <property type="match status" value="1"/>
</dbReference>
<gene>
    <name evidence="8" type="ORF">R1flu_021267</name>
</gene>
<evidence type="ECO:0000256" key="5">
    <source>
        <dbReference type="SAM" id="MobiDB-lite"/>
    </source>
</evidence>
<organism evidence="8 9">
    <name type="scientific">Riccia fluitans</name>
    <dbReference type="NCBI Taxonomy" id="41844"/>
    <lineage>
        <taxon>Eukaryota</taxon>
        <taxon>Viridiplantae</taxon>
        <taxon>Streptophyta</taxon>
        <taxon>Embryophyta</taxon>
        <taxon>Marchantiophyta</taxon>
        <taxon>Marchantiopsida</taxon>
        <taxon>Marchantiidae</taxon>
        <taxon>Marchantiales</taxon>
        <taxon>Ricciaceae</taxon>
        <taxon>Riccia</taxon>
    </lineage>
</organism>
<feature type="compositionally biased region" description="Basic and acidic residues" evidence="5">
    <location>
        <begin position="634"/>
        <end position="657"/>
    </location>
</feature>
<dbReference type="AlphaFoldDB" id="A0ABD1ZSA1"/>
<dbReference type="PROSITE" id="PS50827">
    <property type="entry name" value="DDT"/>
    <property type="match status" value="1"/>
</dbReference>
<evidence type="ECO:0000313" key="9">
    <source>
        <dbReference type="Proteomes" id="UP001605036"/>
    </source>
</evidence>
<accession>A0ABD1ZSA1</accession>
<dbReference type="Proteomes" id="UP001605036">
    <property type="component" value="Unassembled WGS sequence"/>
</dbReference>
<protein>
    <recommendedName>
        <fullName evidence="10">WAC domain-containing protein</fullName>
    </recommendedName>
</protein>
<keyword evidence="9" id="KW-1185">Reference proteome</keyword>
<feature type="compositionally biased region" description="Basic and acidic residues" evidence="5">
    <location>
        <begin position="665"/>
        <end position="674"/>
    </location>
</feature>
<feature type="domain" description="WAC" evidence="7">
    <location>
        <begin position="22"/>
        <end position="128"/>
    </location>
</feature>
<dbReference type="Pfam" id="PF15612">
    <property type="entry name" value="WHIM1"/>
    <property type="match status" value="1"/>
</dbReference>
<evidence type="ECO:0000256" key="4">
    <source>
        <dbReference type="PROSITE-ProRule" id="PRU00475"/>
    </source>
</evidence>
<dbReference type="EMBL" id="JBHFFA010000001">
    <property type="protein sequence ID" value="KAL2653139.1"/>
    <property type="molecule type" value="Genomic_DNA"/>
</dbReference>